<dbReference type="PIRSF" id="PIRSF006171">
    <property type="entry name" value="RR_citrat_malat"/>
    <property type="match status" value="1"/>
</dbReference>
<dbReference type="Pfam" id="PF00072">
    <property type="entry name" value="Response_reg"/>
    <property type="match status" value="1"/>
</dbReference>
<dbReference type="PROSITE" id="PS50110">
    <property type="entry name" value="RESPONSE_REGULATORY"/>
    <property type="match status" value="1"/>
</dbReference>
<dbReference type="SUPFAM" id="SSF52172">
    <property type="entry name" value="CheY-like"/>
    <property type="match status" value="1"/>
</dbReference>
<dbReference type="InterPro" id="IPR036388">
    <property type="entry name" value="WH-like_DNA-bd_sf"/>
</dbReference>
<keyword evidence="3 10" id="KW-0597">Phosphoprotein</keyword>
<dbReference type="InterPro" id="IPR001789">
    <property type="entry name" value="Sig_transdc_resp-reg_receiver"/>
</dbReference>
<dbReference type="CDD" id="cd00090">
    <property type="entry name" value="HTH_ARSR"/>
    <property type="match status" value="1"/>
</dbReference>
<feature type="domain" description="Response regulatory" evidence="12">
    <location>
        <begin position="33"/>
        <end position="154"/>
    </location>
</feature>
<dbReference type="SUPFAM" id="SSF46785">
    <property type="entry name" value="Winged helix' DNA-binding domain"/>
    <property type="match status" value="1"/>
</dbReference>
<reference evidence="13 14" key="1">
    <citation type="submission" date="2018-09" db="EMBL/GenBank/DDBJ databases">
        <title>Novel species of Cryobacterium.</title>
        <authorList>
            <person name="Liu Q."/>
            <person name="Xin Y.-H."/>
        </authorList>
    </citation>
    <scope>NUCLEOTIDE SEQUENCE [LARGE SCALE GENOMIC DNA]</scope>
    <source>
        <strain evidence="13 14">Hh39</strain>
    </source>
</reference>
<evidence type="ECO:0000256" key="4">
    <source>
        <dbReference type="ARBA" id="ARBA00023012"/>
    </source>
</evidence>
<keyword evidence="2 9" id="KW-0963">Cytoplasm</keyword>
<gene>
    <name evidence="13" type="ORF">D6T64_21955</name>
</gene>
<dbReference type="PANTHER" id="PTHR45526:SF1">
    <property type="entry name" value="TRANSCRIPTIONAL REGULATORY PROTEIN DCUR-RELATED"/>
    <property type="match status" value="1"/>
</dbReference>
<feature type="region of interest" description="Disordered" evidence="11">
    <location>
        <begin position="1"/>
        <end position="23"/>
    </location>
</feature>
<dbReference type="EMBL" id="QZVS01000097">
    <property type="protein sequence ID" value="RJT84808.1"/>
    <property type="molecule type" value="Genomic_DNA"/>
</dbReference>
<evidence type="ECO:0000256" key="9">
    <source>
        <dbReference type="PIRNR" id="PIRNR006171"/>
    </source>
</evidence>
<dbReference type="Gene3D" id="1.10.10.10">
    <property type="entry name" value="Winged helix-like DNA-binding domain superfamily/Winged helix DNA-binding domain"/>
    <property type="match status" value="1"/>
</dbReference>
<dbReference type="GO" id="GO:0003677">
    <property type="term" value="F:DNA binding"/>
    <property type="evidence" value="ECO:0007669"/>
    <property type="project" value="UniProtKB-KW"/>
</dbReference>
<dbReference type="GO" id="GO:0003700">
    <property type="term" value="F:DNA-binding transcription factor activity"/>
    <property type="evidence" value="ECO:0007669"/>
    <property type="project" value="InterPro"/>
</dbReference>
<dbReference type="OrthoDB" id="7187989at2"/>
<comment type="subcellular location">
    <subcellularLocation>
        <location evidence="1 9">Cytoplasm</location>
    </subcellularLocation>
</comment>
<feature type="compositionally biased region" description="Low complexity" evidence="11">
    <location>
        <begin position="11"/>
        <end position="23"/>
    </location>
</feature>
<keyword evidence="14" id="KW-1185">Reference proteome</keyword>
<evidence type="ECO:0000256" key="8">
    <source>
        <dbReference type="ARBA" id="ARBA00023163"/>
    </source>
</evidence>
<dbReference type="PANTHER" id="PTHR45526">
    <property type="entry name" value="TRANSCRIPTIONAL REGULATORY PROTEIN DPIA"/>
    <property type="match status" value="1"/>
</dbReference>
<evidence type="ECO:0000256" key="3">
    <source>
        <dbReference type="ARBA" id="ARBA00022553"/>
    </source>
</evidence>
<evidence type="ECO:0000259" key="12">
    <source>
        <dbReference type="PROSITE" id="PS50110"/>
    </source>
</evidence>
<dbReference type="GO" id="GO:0000156">
    <property type="term" value="F:phosphorelay response regulator activity"/>
    <property type="evidence" value="ECO:0007669"/>
    <property type="project" value="TreeGrafter"/>
</dbReference>
<dbReference type="Pfam" id="PF08279">
    <property type="entry name" value="HTH_11"/>
    <property type="match status" value="1"/>
</dbReference>
<keyword evidence="4 9" id="KW-0902">Two-component regulatory system</keyword>
<organism evidence="13 14">
    <name type="scientific">Cryobacterium melibiosiphilum</name>
    <dbReference type="NCBI Taxonomy" id="995039"/>
    <lineage>
        <taxon>Bacteria</taxon>
        <taxon>Bacillati</taxon>
        <taxon>Actinomycetota</taxon>
        <taxon>Actinomycetes</taxon>
        <taxon>Micrococcales</taxon>
        <taxon>Microbacteriaceae</taxon>
        <taxon>Cryobacterium</taxon>
    </lineage>
</organism>
<evidence type="ECO:0000256" key="11">
    <source>
        <dbReference type="SAM" id="MobiDB-lite"/>
    </source>
</evidence>
<sequence length="259" mass="27522">MSDDTSDPTLSAAAGTAGVSGSAGTAGAADLIRVLVVEDEPLAAEAHAVYIGRLEGFVLAGSAATGQAALRQLAAAEAAGTPIDLVLMDMNLPDQHGLDISRRMRAAGLTTDIIAITAVRELDNVRNAIAAGVVQYLIKPFTYATFAKKLTSYREFRTQLNAHATVANQSEVDQAFASLRSPASATRPKGLADDTLARVVAFLQQQNEPLSASEITDQLGMSRVTARRYLEYLADSGSVLRSPRYGTPGRPENEYRWRA</sequence>
<dbReference type="AlphaFoldDB" id="A0A3A5M7X1"/>
<dbReference type="InterPro" id="IPR036390">
    <property type="entry name" value="WH_DNA-bd_sf"/>
</dbReference>
<evidence type="ECO:0000256" key="7">
    <source>
        <dbReference type="ARBA" id="ARBA00023159"/>
    </source>
</evidence>
<evidence type="ECO:0000313" key="13">
    <source>
        <dbReference type="EMBL" id="RJT84808.1"/>
    </source>
</evidence>
<evidence type="ECO:0000256" key="6">
    <source>
        <dbReference type="ARBA" id="ARBA00023125"/>
    </source>
</evidence>
<evidence type="ECO:0000256" key="1">
    <source>
        <dbReference type="ARBA" id="ARBA00004496"/>
    </source>
</evidence>
<keyword evidence="7 9" id="KW-0010">Activator</keyword>
<evidence type="ECO:0000256" key="2">
    <source>
        <dbReference type="ARBA" id="ARBA00022490"/>
    </source>
</evidence>
<evidence type="ECO:0000313" key="14">
    <source>
        <dbReference type="Proteomes" id="UP000272015"/>
    </source>
</evidence>
<keyword evidence="6 9" id="KW-0238">DNA-binding</keyword>
<protein>
    <recommendedName>
        <fullName evidence="9">Transcriptional regulatory protein</fullName>
    </recommendedName>
</protein>
<keyword evidence="8 9" id="KW-0804">Transcription</keyword>
<feature type="modified residue" description="4-aspartylphosphate" evidence="10">
    <location>
        <position position="89"/>
    </location>
</feature>
<dbReference type="RefSeq" id="WP_119976801.1">
    <property type="nucleotide sequence ID" value="NZ_JBHSQA010000002.1"/>
</dbReference>
<accession>A0A3A5M7X1</accession>
<dbReference type="GO" id="GO:0005737">
    <property type="term" value="C:cytoplasm"/>
    <property type="evidence" value="ECO:0007669"/>
    <property type="project" value="UniProtKB-SubCell"/>
</dbReference>
<dbReference type="Gene3D" id="3.40.50.2300">
    <property type="match status" value="1"/>
</dbReference>
<dbReference type="InterPro" id="IPR013196">
    <property type="entry name" value="HTH_11"/>
</dbReference>
<dbReference type="InterPro" id="IPR051271">
    <property type="entry name" value="2C-system_Tx_regulators"/>
</dbReference>
<dbReference type="SMART" id="SM00448">
    <property type="entry name" value="REC"/>
    <property type="match status" value="1"/>
</dbReference>
<dbReference type="InterPro" id="IPR011006">
    <property type="entry name" value="CheY-like_superfamily"/>
</dbReference>
<evidence type="ECO:0000256" key="10">
    <source>
        <dbReference type="PROSITE-ProRule" id="PRU00169"/>
    </source>
</evidence>
<name>A0A3A5M7X1_9MICO</name>
<dbReference type="Proteomes" id="UP000272015">
    <property type="component" value="Unassembled WGS sequence"/>
</dbReference>
<comment type="caution">
    <text evidence="13">The sequence shown here is derived from an EMBL/GenBank/DDBJ whole genome shotgun (WGS) entry which is preliminary data.</text>
</comment>
<evidence type="ECO:0000256" key="5">
    <source>
        <dbReference type="ARBA" id="ARBA00023015"/>
    </source>
</evidence>
<dbReference type="InterPro" id="IPR011991">
    <property type="entry name" value="ArsR-like_HTH"/>
</dbReference>
<dbReference type="InterPro" id="IPR024187">
    <property type="entry name" value="Sig_transdc_resp-reg_cit/mal"/>
</dbReference>
<keyword evidence="5 9" id="KW-0805">Transcription regulation</keyword>
<proteinExistence type="predicted"/>